<dbReference type="PROSITE" id="PS52050">
    <property type="entry name" value="WYL"/>
    <property type="match status" value="1"/>
</dbReference>
<feature type="domain" description="KRAB" evidence="1">
    <location>
        <begin position="109"/>
        <end position="183"/>
    </location>
</feature>
<dbReference type="PROSITE" id="PS50805">
    <property type="entry name" value="KRAB"/>
    <property type="match status" value="1"/>
</dbReference>
<dbReference type="Pfam" id="PF13280">
    <property type="entry name" value="WYL"/>
    <property type="match status" value="1"/>
</dbReference>
<dbReference type="InterPro" id="IPR051534">
    <property type="entry name" value="CBASS_pafABC_assoc_protein"/>
</dbReference>
<evidence type="ECO:0000313" key="2">
    <source>
        <dbReference type="EMBL" id="RAU23488.1"/>
    </source>
</evidence>
<dbReference type="Proteomes" id="UP000251075">
    <property type="component" value="Unassembled WGS sequence"/>
</dbReference>
<reference evidence="2 3" key="1">
    <citation type="submission" date="2017-11" db="EMBL/GenBank/DDBJ databases">
        <title>Draft genome sequence of magnetotactic bacterium Magnetospirillum kuznetsovii LBB-42.</title>
        <authorList>
            <person name="Grouzdev D.S."/>
            <person name="Rysina M.S."/>
            <person name="Baslerov R.V."/>
            <person name="Koziaeva V."/>
        </authorList>
    </citation>
    <scope>NUCLEOTIDE SEQUENCE [LARGE SCALE GENOMIC DNA]</scope>
    <source>
        <strain evidence="2 3">LBB-42</strain>
    </source>
</reference>
<comment type="caution">
    <text evidence="2">The sequence shown here is derived from an EMBL/GenBank/DDBJ whole genome shotgun (WGS) entry which is preliminary data.</text>
</comment>
<evidence type="ECO:0000259" key="1">
    <source>
        <dbReference type="PROSITE" id="PS50805"/>
    </source>
</evidence>
<sequence>MVTSILAIGVKSGHHPFSMRLSHLSIRERMRDHFGHGGFAVRYEKADNLLQLALELQAARGGLSLLDIEQKFGVGRRTAMRMRDAAMRNFPQMEEVDTGERTKRWRLPTGTLDRLVAFTAEELAALEAATRLFERDNREDEAAELATLGAKLRALLKPEVARRVEPDLEALLEAEGLAMRPGPRPRIDISVVEELRQAIMACSKVKIRYRNRKTKKVNERLVHPYGFLHGHRNYLVAWHENPKANTVALFALPQIKGLELTNEPFVRDPGFSLEEYAARSFGLFQSAPFRTVWKFAPDAADDAEEFIFHPSQIMDRQPDGSLLVTLMAASDLEMAWHLYAWGDKVEVVEPAELAEMVHEQRVAWSSTP</sequence>
<proteinExistence type="predicted"/>
<dbReference type="InterPro" id="IPR026881">
    <property type="entry name" value="WYL_dom"/>
</dbReference>
<dbReference type="Pfam" id="PF25583">
    <property type="entry name" value="WCX"/>
    <property type="match status" value="1"/>
</dbReference>
<dbReference type="PANTHER" id="PTHR34580">
    <property type="match status" value="1"/>
</dbReference>
<evidence type="ECO:0000313" key="3">
    <source>
        <dbReference type="Proteomes" id="UP000251075"/>
    </source>
</evidence>
<dbReference type="EMBL" id="PGTO01000002">
    <property type="protein sequence ID" value="RAU23488.1"/>
    <property type="molecule type" value="Genomic_DNA"/>
</dbReference>
<keyword evidence="3" id="KW-1185">Reference proteome</keyword>
<dbReference type="GO" id="GO:0006355">
    <property type="term" value="P:regulation of DNA-templated transcription"/>
    <property type="evidence" value="ECO:0007669"/>
    <property type="project" value="InterPro"/>
</dbReference>
<name>A0A364P2B0_9PROT</name>
<accession>A0A364P2B0</accession>
<dbReference type="InterPro" id="IPR001909">
    <property type="entry name" value="KRAB"/>
</dbReference>
<dbReference type="PANTHER" id="PTHR34580:SF1">
    <property type="entry name" value="PROTEIN PAFC"/>
    <property type="match status" value="1"/>
</dbReference>
<gene>
    <name evidence="2" type="ORF">CU669_03600</name>
</gene>
<dbReference type="AlphaFoldDB" id="A0A364P2B0"/>
<dbReference type="OrthoDB" id="7626446at2"/>
<organism evidence="2 3">
    <name type="scientific">Paramagnetospirillum kuznetsovii</name>
    <dbReference type="NCBI Taxonomy" id="2053833"/>
    <lineage>
        <taxon>Bacteria</taxon>
        <taxon>Pseudomonadati</taxon>
        <taxon>Pseudomonadota</taxon>
        <taxon>Alphaproteobacteria</taxon>
        <taxon>Rhodospirillales</taxon>
        <taxon>Magnetospirillaceae</taxon>
        <taxon>Paramagnetospirillum</taxon>
    </lineage>
</organism>
<protein>
    <submittedName>
        <fullName evidence="2">WYL domain-containing protein</fullName>
    </submittedName>
</protein>
<dbReference type="InterPro" id="IPR057727">
    <property type="entry name" value="WCX_dom"/>
</dbReference>